<dbReference type="GO" id="GO:0046872">
    <property type="term" value="F:metal ion binding"/>
    <property type="evidence" value="ECO:0007669"/>
    <property type="project" value="UniProtKB-KW"/>
</dbReference>
<keyword evidence="6 13" id="KW-0479">Metal-binding</keyword>
<evidence type="ECO:0000256" key="8">
    <source>
        <dbReference type="ARBA" id="ARBA00023014"/>
    </source>
</evidence>
<dbReference type="SMART" id="SM00729">
    <property type="entry name" value="Elp3"/>
    <property type="match status" value="1"/>
</dbReference>
<evidence type="ECO:0000256" key="13">
    <source>
        <dbReference type="HAMAP-Rule" id="MF_01864"/>
    </source>
</evidence>
<comment type="function">
    <text evidence="1 13">Catalyzes the methylthiolation of N6-(dimethylallyl)adenosine (i(6)A), leading to the formation of 2-methylthio-N6-(dimethylallyl)adenosine (ms(2)i(6)A) at position 37 in tRNAs that read codons beginning with uridine.</text>
</comment>
<dbReference type="Gene3D" id="3.80.30.20">
    <property type="entry name" value="tm_1862 like domain"/>
    <property type="match status" value="1"/>
</dbReference>
<evidence type="ECO:0000259" key="15">
    <source>
        <dbReference type="PROSITE" id="PS51449"/>
    </source>
</evidence>
<evidence type="ECO:0000256" key="10">
    <source>
        <dbReference type="ARBA" id="ARBA00068570"/>
    </source>
</evidence>
<feature type="domain" description="MTTase N-terminal" evidence="15">
    <location>
        <begin position="24"/>
        <end position="141"/>
    </location>
</feature>
<feature type="binding site" evidence="13">
    <location>
        <position position="69"/>
    </location>
    <ligand>
        <name>[4Fe-4S] cluster</name>
        <dbReference type="ChEBI" id="CHEBI:49883"/>
        <label>1</label>
    </ligand>
</feature>
<dbReference type="PROSITE" id="PS01278">
    <property type="entry name" value="MTTASE_RADICAL"/>
    <property type="match status" value="1"/>
</dbReference>
<dbReference type="SFLD" id="SFLDF00413">
    <property type="entry name" value="CDK5RAP1"/>
    <property type="match status" value="1"/>
</dbReference>
<dbReference type="EMBL" id="VOSC01000033">
    <property type="protein sequence ID" value="TXE06127.1"/>
    <property type="molecule type" value="Genomic_DNA"/>
</dbReference>
<gene>
    <name evidence="13 17" type="primary">miaB</name>
    <name evidence="17" type="ORF">FUA26_14200</name>
</gene>
<comment type="similarity">
    <text evidence="13">Belongs to the methylthiotransferase family. MiaB subfamily.</text>
</comment>
<dbReference type="SFLD" id="SFLDS00029">
    <property type="entry name" value="Radical_SAM"/>
    <property type="match status" value="1"/>
</dbReference>
<keyword evidence="2 13" id="KW-0004">4Fe-4S</keyword>
<dbReference type="PANTHER" id="PTHR43020:SF2">
    <property type="entry name" value="MITOCHONDRIAL TRNA METHYLTHIOTRANSFERASE CDK5RAP1"/>
    <property type="match status" value="1"/>
</dbReference>
<evidence type="ECO:0000259" key="14">
    <source>
        <dbReference type="PROSITE" id="PS50926"/>
    </source>
</evidence>
<dbReference type="SUPFAM" id="SSF102114">
    <property type="entry name" value="Radical SAM enzymes"/>
    <property type="match status" value="1"/>
</dbReference>
<dbReference type="InterPro" id="IPR002792">
    <property type="entry name" value="TRAM_dom"/>
</dbReference>
<evidence type="ECO:0000313" key="18">
    <source>
        <dbReference type="Proteomes" id="UP000321790"/>
    </source>
</evidence>
<evidence type="ECO:0000256" key="7">
    <source>
        <dbReference type="ARBA" id="ARBA00023004"/>
    </source>
</evidence>
<dbReference type="FunFam" id="3.80.30.20:FF:000001">
    <property type="entry name" value="tRNA-2-methylthio-N(6)-dimethylallyladenosine synthase 2"/>
    <property type="match status" value="1"/>
</dbReference>
<accession>A0A5C7AD20</accession>
<comment type="caution">
    <text evidence="17">The sequence shown here is derived from an EMBL/GenBank/DDBJ whole genome shotgun (WGS) entry which is preliminary data.</text>
</comment>
<dbReference type="InterPro" id="IPR006638">
    <property type="entry name" value="Elp3/MiaA/NifB-like_rSAM"/>
</dbReference>
<protein>
    <recommendedName>
        <fullName evidence="10 13">tRNA-2-methylthio-N(6)-dimethylallyladenosine synthase</fullName>
        <ecNumber evidence="9 13">2.8.4.3</ecNumber>
    </recommendedName>
    <alternativeName>
        <fullName evidence="12 13">(Dimethylallyl)adenosine tRNA methylthiotransferase MiaB</fullName>
    </alternativeName>
    <alternativeName>
        <fullName evidence="11 13">tRNA-i(6)A37 methylthiotransferase</fullName>
    </alternativeName>
</protein>
<dbReference type="AlphaFoldDB" id="A0A5C7AD20"/>
<evidence type="ECO:0000256" key="12">
    <source>
        <dbReference type="ARBA" id="ARBA00081141"/>
    </source>
</evidence>
<evidence type="ECO:0000256" key="11">
    <source>
        <dbReference type="ARBA" id="ARBA00080698"/>
    </source>
</evidence>
<dbReference type="InterPro" id="IPR023404">
    <property type="entry name" value="rSAM_horseshoe"/>
</dbReference>
<comment type="cofactor">
    <cofactor evidence="13">
        <name>[4Fe-4S] cluster</name>
        <dbReference type="ChEBI" id="CHEBI:49883"/>
    </cofactor>
    <text evidence="13">Binds 2 [4Fe-4S] clusters. One cluster is coordinated with 3 cysteines and an exchangeable S-adenosyl-L-methionine.</text>
</comment>
<dbReference type="RefSeq" id="WP_147137552.1">
    <property type="nucleotide sequence ID" value="NZ_VOSC01000033.1"/>
</dbReference>
<evidence type="ECO:0000256" key="2">
    <source>
        <dbReference type="ARBA" id="ARBA00022485"/>
    </source>
</evidence>
<comment type="subunit">
    <text evidence="13">Monomer.</text>
</comment>
<dbReference type="SFLD" id="SFLDF00273">
    <property type="entry name" value="(dimethylallyl)adenosine_tRNA"/>
    <property type="match status" value="1"/>
</dbReference>
<keyword evidence="4 13" id="KW-0808">Transferase</keyword>
<dbReference type="PANTHER" id="PTHR43020">
    <property type="entry name" value="CDK5 REGULATORY SUBUNIT-ASSOCIATED PROTEIN 1"/>
    <property type="match status" value="1"/>
</dbReference>
<feature type="domain" description="Radical SAM core" evidence="16">
    <location>
        <begin position="165"/>
        <end position="412"/>
    </location>
</feature>
<dbReference type="GO" id="GO:0051539">
    <property type="term" value="F:4 iron, 4 sulfur cluster binding"/>
    <property type="evidence" value="ECO:0007669"/>
    <property type="project" value="UniProtKB-UniRule"/>
</dbReference>
<evidence type="ECO:0000256" key="9">
    <source>
        <dbReference type="ARBA" id="ARBA00033765"/>
    </source>
</evidence>
<dbReference type="SFLD" id="SFLDG01061">
    <property type="entry name" value="methylthiotransferase"/>
    <property type="match status" value="1"/>
</dbReference>
<keyword evidence="8 13" id="KW-0411">Iron-sulfur</keyword>
<dbReference type="PROSITE" id="PS51449">
    <property type="entry name" value="MTTASE_N"/>
    <property type="match status" value="1"/>
</dbReference>
<dbReference type="NCBIfam" id="TIGR00089">
    <property type="entry name" value="MiaB/RimO family radical SAM methylthiotransferase"/>
    <property type="match status" value="1"/>
</dbReference>
<name>A0A5C7AD20_9FLAO</name>
<evidence type="ECO:0000313" key="17">
    <source>
        <dbReference type="EMBL" id="TXE06127.1"/>
    </source>
</evidence>
<dbReference type="InterPro" id="IPR020612">
    <property type="entry name" value="Methylthiotransferase_CS"/>
</dbReference>
<organism evidence="17 18">
    <name type="scientific">Seonamhaeicola algicola</name>
    <dbReference type="NCBI Taxonomy" id="1719036"/>
    <lineage>
        <taxon>Bacteria</taxon>
        <taxon>Pseudomonadati</taxon>
        <taxon>Bacteroidota</taxon>
        <taxon>Flavobacteriia</taxon>
        <taxon>Flavobacteriales</taxon>
        <taxon>Flavobacteriaceae</taxon>
    </lineage>
</organism>
<keyword evidence="5 13" id="KW-0949">S-adenosyl-L-methionine</keyword>
<sequence length="482" mass="54903">MEKIIDEKKQGESLVLAQKEGNKRKLFIESYGCQMNFSDSEIVASILNEQGYNTTQILEEADLVLVNTCSIRDKAEQTVRKRLEKYNAVKQESNPNMKVGVLGCMAERLKSKFLEEEKIVDLVVGPDAYKDLPNLLAEVDEGRDAINVILSKEETYGDIAPVRLNSNGVTAFVSITRGCDNMCTFCVVPFTRGRERSRDPQSILEEVNDLWNKGYKEVTLLGQNVDSYLWYGGGLKKDFDKASDLQKATATNFSKLLELCAQAQPKMRFRFSTSNPQDMTLDVIETMGKYKNICKYIHLPVQSGSNRILKEMNRQHTREAYFELIDNIKRIIPDCAISQDMIAGFPTETEQDHQDTLSLMEYVKYDFGFMFAYSERPGTLAERKMEDDIPLDVKKRRLNEIIALQQKHGLMRTQEHVGKIEEVLIEKTSKRSDAHWSGRNSQNTMVVFPKENYKIGDFVNVKITNCTSATLMGEAVGYSENN</sequence>
<dbReference type="Proteomes" id="UP000321790">
    <property type="component" value="Unassembled WGS sequence"/>
</dbReference>
<dbReference type="GO" id="GO:0005829">
    <property type="term" value="C:cytosol"/>
    <property type="evidence" value="ECO:0007669"/>
    <property type="project" value="TreeGrafter"/>
</dbReference>
<dbReference type="Pfam" id="PF01938">
    <property type="entry name" value="TRAM"/>
    <property type="match status" value="1"/>
</dbReference>
<keyword evidence="7 13" id="KW-0408">Iron</keyword>
<feature type="domain" description="TRAM" evidence="14">
    <location>
        <begin position="414"/>
        <end position="477"/>
    </location>
</feature>
<dbReference type="InterPro" id="IPR013848">
    <property type="entry name" value="Methylthiotransferase_N"/>
</dbReference>
<keyword evidence="13" id="KW-0819">tRNA processing</keyword>
<dbReference type="PROSITE" id="PS50926">
    <property type="entry name" value="TRAM"/>
    <property type="match status" value="1"/>
</dbReference>
<keyword evidence="3 13" id="KW-0963">Cytoplasm</keyword>
<feature type="binding site" evidence="13">
    <location>
        <position position="183"/>
    </location>
    <ligand>
        <name>[4Fe-4S] cluster</name>
        <dbReference type="ChEBI" id="CHEBI:49883"/>
        <label>2</label>
        <note>4Fe-4S-S-AdoMet</note>
    </ligand>
</feature>
<evidence type="ECO:0000256" key="5">
    <source>
        <dbReference type="ARBA" id="ARBA00022691"/>
    </source>
</evidence>
<evidence type="ECO:0000256" key="1">
    <source>
        <dbReference type="ARBA" id="ARBA00003234"/>
    </source>
</evidence>
<evidence type="ECO:0000256" key="4">
    <source>
        <dbReference type="ARBA" id="ARBA00022679"/>
    </source>
</evidence>
<proteinExistence type="inferred from homology"/>
<dbReference type="SFLD" id="SFLDG01082">
    <property type="entry name" value="B12-binding_domain_containing"/>
    <property type="match status" value="1"/>
</dbReference>
<dbReference type="HAMAP" id="MF_01864">
    <property type="entry name" value="tRNA_metthiotr_MiaB"/>
    <property type="match status" value="1"/>
</dbReference>
<dbReference type="PROSITE" id="PS51918">
    <property type="entry name" value="RADICAL_SAM"/>
    <property type="match status" value="1"/>
</dbReference>
<dbReference type="InterPro" id="IPR006463">
    <property type="entry name" value="MiaB_methiolase"/>
</dbReference>
<feature type="binding site" evidence="13">
    <location>
        <position position="104"/>
    </location>
    <ligand>
        <name>[4Fe-4S] cluster</name>
        <dbReference type="ChEBI" id="CHEBI:49883"/>
        <label>1</label>
    </ligand>
</feature>
<evidence type="ECO:0000259" key="16">
    <source>
        <dbReference type="PROSITE" id="PS51918"/>
    </source>
</evidence>
<evidence type="ECO:0000256" key="3">
    <source>
        <dbReference type="ARBA" id="ARBA00022490"/>
    </source>
</evidence>
<dbReference type="EC" id="2.8.4.3" evidence="9 13"/>
<reference evidence="18" key="1">
    <citation type="submission" date="2019-08" db="EMBL/GenBank/DDBJ databases">
        <title>Seonamhaeicola sediminis sp. nov., isolated from marine sediment.</title>
        <authorList>
            <person name="Cao W.R."/>
        </authorList>
    </citation>
    <scope>NUCLEOTIDE SEQUENCE [LARGE SCALE GENOMIC DNA]</scope>
    <source>
        <strain evidence="18">Gy8</strain>
    </source>
</reference>
<dbReference type="InterPro" id="IPR007197">
    <property type="entry name" value="rSAM"/>
</dbReference>
<comment type="catalytic activity">
    <reaction evidence="13">
        <text>N(6)-dimethylallyladenosine(37) in tRNA + (sulfur carrier)-SH + AH2 + 2 S-adenosyl-L-methionine = 2-methylsulfanyl-N(6)-dimethylallyladenosine(37) in tRNA + (sulfur carrier)-H + 5'-deoxyadenosine + L-methionine + A + S-adenosyl-L-homocysteine + 2 H(+)</text>
        <dbReference type="Rhea" id="RHEA:37067"/>
        <dbReference type="Rhea" id="RHEA-COMP:10375"/>
        <dbReference type="Rhea" id="RHEA-COMP:10376"/>
        <dbReference type="Rhea" id="RHEA-COMP:14737"/>
        <dbReference type="Rhea" id="RHEA-COMP:14739"/>
        <dbReference type="ChEBI" id="CHEBI:13193"/>
        <dbReference type="ChEBI" id="CHEBI:15378"/>
        <dbReference type="ChEBI" id="CHEBI:17319"/>
        <dbReference type="ChEBI" id="CHEBI:17499"/>
        <dbReference type="ChEBI" id="CHEBI:29917"/>
        <dbReference type="ChEBI" id="CHEBI:57844"/>
        <dbReference type="ChEBI" id="CHEBI:57856"/>
        <dbReference type="ChEBI" id="CHEBI:59789"/>
        <dbReference type="ChEBI" id="CHEBI:64428"/>
        <dbReference type="ChEBI" id="CHEBI:74415"/>
        <dbReference type="ChEBI" id="CHEBI:74417"/>
        <dbReference type="EC" id="2.8.4.3"/>
    </reaction>
</comment>
<dbReference type="GO" id="GO:0035597">
    <property type="term" value="F:tRNA-2-methylthio-N(6)-dimethylallyladenosine(37) synthase activity"/>
    <property type="evidence" value="ECO:0007669"/>
    <property type="project" value="UniProtKB-EC"/>
</dbReference>
<feature type="binding site" evidence="13">
    <location>
        <position position="179"/>
    </location>
    <ligand>
        <name>[4Fe-4S] cluster</name>
        <dbReference type="ChEBI" id="CHEBI:49883"/>
        <label>2</label>
        <note>4Fe-4S-S-AdoMet</note>
    </ligand>
</feature>
<dbReference type="OrthoDB" id="9805215at2"/>
<evidence type="ECO:0000256" key="6">
    <source>
        <dbReference type="ARBA" id="ARBA00022723"/>
    </source>
</evidence>
<keyword evidence="18" id="KW-1185">Reference proteome</keyword>
<dbReference type="NCBIfam" id="TIGR01574">
    <property type="entry name" value="miaB-methiolase"/>
    <property type="match status" value="1"/>
</dbReference>
<dbReference type="Pfam" id="PF00919">
    <property type="entry name" value="UPF0004"/>
    <property type="match status" value="1"/>
</dbReference>
<feature type="binding site" evidence="13">
    <location>
        <position position="33"/>
    </location>
    <ligand>
        <name>[4Fe-4S] cluster</name>
        <dbReference type="ChEBI" id="CHEBI:49883"/>
        <label>1</label>
    </ligand>
</feature>
<dbReference type="InterPro" id="IPR005839">
    <property type="entry name" value="Methylthiotransferase"/>
</dbReference>
<dbReference type="InterPro" id="IPR038135">
    <property type="entry name" value="Methylthiotransferase_N_sf"/>
</dbReference>
<dbReference type="Pfam" id="PF04055">
    <property type="entry name" value="Radical_SAM"/>
    <property type="match status" value="1"/>
</dbReference>
<dbReference type="Gene3D" id="3.40.50.12160">
    <property type="entry name" value="Methylthiotransferase, N-terminal domain"/>
    <property type="match status" value="1"/>
</dbReference>
<comment type="subcellular location">
    <subcellularLocation>
        <location evidence="13">Cytoplasm</location>
    </subcellularLocation>
</comment>
<dbReference type="InterPro" id="IPR058240">
    <property type="entry name" value="rSAM_sf"/>
</dbReference>
<dbReference type="FunFam" id="3.40.50.12160:FF:000003">
    <property type="entry name" value="CDK5 regulatory subunit-associated protein 1"/>
    <property type="match status" value="1"/>
</dbReference>
<feature type="binding site" evidence="13">
    <location>
        <position position="186"/>
    </location>
    <ligand>
        <name>[4Fe-4S] cluster</name>
        <dbReference type="ChEBI" id="CHEBI:49883"/>
        <label>2</label>
        <note>4Fe-4S-S-AdoMet</note>
    </ligand>
</feature>